<evidence type="ECO:0000313" key="10">
    <source>
        <dbReference type="EMBL" id="MBF6357451.1"/>
    </source>
</evidence>
<dbReference type="SUPFAM" id="SSF49472">
    <property type="entry name" value="Transthyretin (synonym: prealbumin)"/>
    <property type="match status" value="1"/>
</dbReference>
<evidence type="ECO:0000256" key="2">
    <source>
        <dbReference type="ARBA" id="ARBA00001163"/>
    </source>
</evidence>
<dbReference type="Pfam" id="PF09349">
    <property type="entry name" value="OHCU_decarbox"/>
    <property type="match status" value="1"/>
</dbReference>
<evidence type="ECO:0000256" key="6">
    <source>
        <dbReference type="ARBA" id="ARBA00022801"/>
    </source>
</evidence>
<gene>
    <name evidence="10" type="primary">uraD</name>
    <name evidence="10" type="ORF">IU449_23370</name>
</gene>
<dbReference type="CDD" id="cd05822">
    <property type="entry name" value="TLP_HIUase"/>
    <property type="match status" value="1"/>
</dbReference>
<keyword evidence="6" id="KW-0378">Hydrolase</keyword>
<evidence type="ECO:0000256" key="3">
    <source>
        <dbReference type="ARBA" id="ARBA00004754"/>
    </source>
</evidence>
<dbReference type="NCBIfam" id="TIGR02962">
    <property type="entry name" value="hdxy_isourate"/>
    <property type="match status" value="1"/>
</dbReference>
<sequence length="294" mass="30864">MRRDSGEPVGAEAGAGPAGAAPETAAAFDALSEDHAAAALSACCSSPEWVRGVLAGRPYVTAERLFAAADAVLAGLDDRRIDAALAGHPRIGDRPVDAESARDQAGIGGADRAVLDALAEGNRAYEQRFGHIYLVCAAGRTGGELLEVLRSRLDNDPATEREVMRVELAKINRVRLGRLLDELDEAGGSEGTVSTHVLDAVRGMPAVGVAVALYRDGDRIAVGTTNDDGRVPRLAAGLRPGTYRLVFDTGDYFAARGEATFYPEVTVTFAVTGPGHHHVPLLLSPFAYSTYRGS</sequence>
<comment type="pathway">
    <text evidence="3">Purine metabolism; urate degradation; (S)-allantoin from urate: step 3/3.</text>
</comment>
<dbReference type="InterPro" id="IPR017595">
    <property type="entry name" value="OHCU_decarboxylase-2"/>
</dbReference>
<dbReference type="PROSITE" id="PS00768">
    <property type="entry name" value="TRANSTHYRETIN_1"/>
    <property type="match status" value="1"/>
</dbReference>
<evidence type="ECO:0000313" key="11">
    <source>
        <dbReference type="Proteomes" id="UP000707731"/>
    </source>
</evidence>
<dbReference type="Proteomes" id="UP000707731">
    <property type="component" value="Unassembled WGS sequence"/>
</dbReference>
<comment type="catalytic activity">
    <reaction evidence="1">
        <text>5-hydroxyisourate + H2O = 5-hydroxy-2-oxo-4-ureido-2,5-dihydro-1H-imidazole-5-carboxylate + H(+)</text>
        <dbReference type="Rhea" id="RHEA:23736"/>
        <dbReference type="ChEBI" id="CHEBI:15377"/>
        <dbReference type="ChEBI" id="CHEBI:15378"/>
        <dbReference type="ChEBI" id="CHEBI:18072"/>
        <dbReference type="ChEBI" id="CHEBI:58639"/>
        <dbReference type="EC" id="3.5.2.17"/>
    </reaction>
</comment>
<dbReference type="Pfam" id="PF00576">
    <property type="entry name" value="Transthyretin"/>
    <property type="match status" value="1"/>
</dbReference>
<dbReference type="SUPFAM" id="SSF158694">
    <property type="entry name" value="UraD-Like"/>
    <property type="match status" value="1"/>
</dbReference>
<keyword evidence="5" id="KW-0210">Decarboxylase</keyword>
<feature type="domain" description="Transthyretin/hydroxyisourate hydrolase" evidence="9">
    <location>
        <begin position="188"/>
        <end position="293"/>
    </location>
</feature>
<organism evidence="10 11">
    <name type="scientific">Nocardia higoensis</name>
    <dbReference type="NCBI Taxonomy" id="228599"/>
    <lineage>
        <taxon>Bacteria</taxon>
        <taxon>Bacillati</taxon>
        <taxon>Actinomycetota</taxon>
        <taxon>Actinomycetes</taxon>
        <taxon>Mycobacteriales</taxon>
        <taxon>Nocardiaceae</taxon>
        <taxon>Nocardia</taxon>
    </lineage>
</organism>
<evidence type="ECO:0000256" key="1">
    <source>
        <dbReference type="ARBA" id="ARBA00001043"/>
    </source>
</evidence>
<dbReference type="InterPro" id="IPR000895">
    <property type="entry name" value="Transthyretin/HIU_hydrolase"/>
</dbReference>
<comment type="catalytic activity">
    <reaction evidence="2">
        <text>5-hydroxy-2-oxo-4-ureido-2,5-dihydro-1H-imidazole-5-carboxylate + H(+) = (S)-allantoin + CO2</text>
        <dbReference type="Rhea" id="RHEA:26301"/>
        <dbReference type="ChEBI" id="CHEBI:15378"/>
        <dbReference type="ChEBI" id="CHEBI:15678"/>
        <dbReference type="ChEBI" id="CHEBI:16526"/>
        <dbReference type="ChEBI" id="CHEBI:58639"/>
        <dbReference type="EC" id="4.1.1.97"/>
    </reaction>
</comment>
<dbReference type="InterPro" id="IPR018020">
    <property type="entry name" value="OHCU_decarboxylase"/>
</dbReference>
<evidence type="ECO:0000256" key="5">
    <source>
        <dbReference type="ARBA" id="ARBA00022793"/>
    </source>
</evidence>
<dbReference type="InterPro" id="IPR014306">
    <property type="entry name" value="Hydroxyisourate_hydrolase"/>
</dbReference>
<dbReference type="PANTHER" id="PTHR43466:SF1">
    <property type="entry name" value="2-OXO-4-HYDROXY-4-CARBOXY-5-UREIDOIMIDAZOLINE DECARBOXYLASE-RELATED"/>
    <property type="match status" value="1"/>
</dbReference>
<keyword evidence="11" id="KW-1185">Reference proteome</keyword>
<dbReference type="Gene3D" id="2.60.40.180">
    <property type="entry name" value="Transthyretin/hydroxyisourate hydrolase domain"/>
    <property type="match status" value="1"/>
</dbReference>
<dbReference type="InterPro" id="IPR036778">
    <property type="entry name" value="OHCU_decarboxylase_sf"/>
</dbReference>
<evidence type="ECO:0000256" key="7">
    <source>
        <dbReference type="ARBA" id="ARBA00023239"/>
    </source>
</evidence>
<evidence type="ECO:0000256" key="4">
    <source>
        <dbReference type="ARBA" id="ARBA00022631"/>
    </source>
</evidence>
<dbReference type="InterPro" id="IPR036817">
    <property type="entry name" value="Transthyretin/HIU_hydrolase_sf"/>
</dbReference>
<keyword evidence="4" id="KW-0659">Purine metabolism</keyword>
<dbReference type="SMART" id="SM00095">
    <property type="entry name" value="TR_THY"/>
    <property type="match status" value="1"/>
</dbReference>
<dbReference type="PANTHER" id="PTHR43466">
    <property type="entry name" value="2-OXO-4-HYDROXY-4-CARBOXY-5-UREIDOIMIDAZOLINE DECARBOXYLASE-RELATED"/>
    <property type="match status" value="1"/>
</dbReference>
<dbReference type="NCBIfam" id="TIGR03180">
    <property type="entry name" value="UraD_2"/>
    <property type="match status" value="1"/>
</dbReference>
<dbReference type="Gene3D" id="1.10.3330.10">
    <property type="entry name" value="Oxo-4-hydroxy-4-carboxy-5-ureidoimidazoline decarboxylase"/>
    <property type="match status" value="1"/>
</dbReference>
<reference evidence="10 11" key="1">
    <citation type="submission" date="2020-10" db="EMBL/GenBank/DDBJ databases">
        <title>Identification of Nocardia species via Next-generation sequencing and recognition of intraspecies genetic diversity.</title>
        <authorList>
            <person name="Li P."/>
            <person name="Li P."/>
            <person name="Lu B."/>
        </authorList>
    </citation>
    <scope>NUCLEOTIDE SEQUENCE [LARGE SCALE GENOMIC DNA]</scope>
    <source>
        <strain evidence="10 11">BJ06-0143</strain>
    </source>
</reference>
<dbReference type="EMBL" id="JADLQN010000005">
    <property type="protein sequence ID" value="MBF6357451.1"/>
    <property type="molecule type" value="Genomic_DNA"/>
</dbReference>
<proteinExistence type="predicted"/>
<dbReference type="EC" id="4.1.1.97" evidence="10"/>
<dbReference type="InterPro" id="IPR023418">
    <property type="entry name" value="Thyroxine_BS"/>
</dbReference>
<protein>
    <submittedName>
        <fullName evidence="10">2-oxo-4-hydroxy-4-carboxy-5-ureidoimidazoline decarboxylase</fullName>
        <ecNumber evidence="10">4.1.1.97</ecNumber>
    </submittedName>
</protein>
<keyword evidence="7 10" id="KW-0456">Lyase</keyword>
<evidence type="ECO:0000259" key="9">
    <source>
        <dbReference type="SMART" id="SM00095"/>
    </source>
</evidence>
<evidence type="ECO:0000256" key="8">
    <source>
        <dbReference type="SAM" id="MobiDB-lite"/>
    </source>
</evidence>
<feature type="compositionally biased region" description="Low complexity" evidence="8">
    <location>
        <begin position="7"/>
        <end position="21"/>
    </location>
</feature>
<dbReference type="PRINTS" id="PR00189">
    <property type="entry name" value="TRNSTHYRETIN"/>
</dbReference>
<dbReference type="GO" id="GO:0051997">
    <property type="term" value="F:2-oxo-4-hydroxy-4-carboxy-5-ureidoimidazoline decarboxylase activity"/>
    <property type="evidence" value="ECO:0007669"/>
    <property type="project" value="UniProtKB-EC"/>
</dbReference>
<name>A0ABS0DG87_9NOCA</name>
<comment type="caution">
    <text evidence="10">The sequence shown here is derived from an EMBL/GenBank/DDBJ whole genome shotgun (WGS) entry which is preliminary data.</text>
</comment>
<feature type="region of interest" description="Disordered" evidence="8">
    <location>
        <begin position="1"/>
        <end position="21"/>
    </location>
</feature>
<dbReference type="NCBIfam" id="NF010372">
    <property type="entry name" value="PRK13798.1"/>
    <property type="match status" value="1"/>
</dbReference>
<dbReference type="InterPro" id="IPR023416">
    <property type="entry name" value="Transthyretin/HIU_hydrolase_d"/>
</dbReference>
<accession>A0ABS0DG87</accession>